<reference evidence="9" key="1">
    <citation type="submission" date="2020-09" db="EMBL/GenBank/DDBJ databases">
        <title>The genome sequence of strain Labrenzia suaedae 4C16A.</title>
        <authorList>
            <person name="Liu Y."/>
        </authorList>
    </citation>
    <scope>NUCLEOTIDE SEQUENCE [LARGE SCALE GENOMIC DNA]</scope>
    <source>
        <strain evidence="9">4C16A</strain>
    </source>
</reference>
<evidence type="ECO:0000256" key="2">
    <source>
        <dbReference type="ARBA" id="ARBA00010270"/>
    </source>
</evidence>
<name>A0ABR9CHN2_9HYPH</name>
<comment type="similarity">
    <text evidence="2">Belongs to the BA14k family.</text>
</comment>
<dbReference type="InterPro" id="IPR012413">
    <property type="entry name" value="BA14K"/>
</dbReference>
<evidence type="ECO:0000313" key="8">
    <source>
        <dbReference type="EMBL" id="MBD8890342.1"/>
    </source>
</evidence>
<protein>
    <recommendedName>
        <fullName evidence="3">Lectin-like protein BA14k</fullName>
    </recommendedName>
</protein>
<organism evidence="8 9">
    <name type="scientific">Roseibium litorale</name>
    <dbReference type="NCBI Taxonomy" id="2803841"/>
    <lineage>
        <taxon>Bacteria</taxon>
        <taxon>Pseudomonadati</taxon>
        <taxon>Pseudomonadota</taxon>
        <taxon>Alphaproteobacteria</taxon>
        <taxon>Hyphomicrobiales</taxon>
        <taxon>Stappiaceae</taxon>
        <taxon>Roseibium</taxon>
    </lineage>
</organism>
<evidence type="ECO:0000256" key="5">
    <source>
        <dbReference type="ARBA" id="ARBA00022734"/>
    </source>
</evidence>
<evidence type="ECO:0000256" key="7">
    <source>
        <dbReference type="SAM" id="MobiDB-lite"/>
    </source>
</evidence>
<keyword evidence="4" id="KW-1003">Cell membrane</keyword>
<feature type="region of interest" description="Disordered" evidence="7">
    <location>
        <begin position="136"/>
        <end position="155"/>
    </location>
</feature>
<reference evidence="8 9" key="2">
    <citation type="journal article" date="2021" name="Int. J. Syst. Evol. Microbiol.">
        <title>Roseibium litorale sp. nov., isolated from a tidal flat sediment and proposal for the reclassification of Labrenzia polysiphoniae as Roseibium polysiphoniae comb. nov.</title>
        <authorList>
            <person name="Liu Y."/>
            <person name="Pei T."/>
            <person name="Du J."/>
            <person name="Chao M."/>
            <person name="Deng M.R."/>
            <person name="Zhu H."/>
        </authorList>
    </citation>
    <scope>NUCLEOTIDE SEQUENCE [LARGE SCALE GENOMIC DNA]</scope>
    <source>
        <strain evidence="8 9">4C16A</strain>
    </source>
</reference>
<gene>
    <name evidence="8" type="ORF">IG616_02190</name>
</gene>
<dbReference type="Pfam" id="PF07886">
    <property type="entry name" value="BA14K"/>
    <property type="match status" value="1"/>
</dbReference>
<accession>A0ABR9CHN2</accession>
<comment type="function">
    <text evidence="6">Has immunoglobulin-binding and hemagglutination properties, and can bind to mannose. Essential for virulence. May be involved in LPS biosynthesis or polysaccharide transport.</text>
</comment>
<comment type="subcellular location">
    <subcellularLocation>
        <location evidence="1">Membrane</location>
        <topology evidence="1">Single-pass membrane protein</topology>
    </subcellularLocation>
</comment>
<evidence type="ECO:0000256" key="4">
    <source>
        <dbReference type="ARBA" id="ARBA00022475"/>
    </source>
</evidence>
<keyword evidence="9" id="KW-1185">Reference proteome</keyword>
<sequence>MTASFAIPASAAPERILLPTLAESAGPKPVLVDHRRSHHRPNGHRGYYRQNGHHYYNGHRGYRERRRGYQEYNGWWFPSAAFALGAVIDSQAVTPQQALPPKQYREMQREMAPRGRGLGPDHYRWCSNRYRSYDPRSNTFQPYHGPRQQCRSPYF</sequence>
<evidence type="ECO:0000256" key="6">
    <source>
        <dbReference type="ARBA" id="ARBA00025321"/>
    </source>
</evidence>
<keyword evidence="4" id="KW-0472">Membrane</keyword>
<proteinExistence type="inferred from homology"/>
<comment type="caution">
    <text evidence="8">The sequence shown here is derived from an EMBL/GenBank/DDBJ whole genome shotgun (WGS) entry which is preliminary data.</text>
</comment>
<evidence type="ECO:0000256" key="3">
    <source>
        <dbReference type="ARBA" id="ARBA00020552"/>
    </source>
</evidence>
<dbReference type="EMBL" id="JACYXI010000001">
    <property type="protein sequence ID" value="MBD8890342.1"/>
    <property type="molecule type" value="Genomic_DNA"/>
</dbReference>
<evidence type="ECO:0000313" key="9">
    <source>
        <dbReference type="Proteomes" id="UP000632063"/>
    </source>
</evidence>
<evidence type="ECO:0000256" key="1">
    <source>
        <dbReference type="ARBA" id="ARBA00004167"/>
    </source>
</evidence>
<dbReference type="Proteomes" id="UP000632063">
    <property type="component" value="Unassembled WGS sequence"/>
</dbReference>
<keyword evidence="5" id="KW-0430">Lectin</keyword>